<evidence type="ECO:0000259" key="1">
    <source>
        <dbReference type="Pfam" id="PF06211"/>
    </source>
</evidence>
<organism evidence="2 3">
    <name type="scientific">Molorchus minor</name>
    <dbReference type="NCBI Taxonomy" id="1323400"/>
    <lineage>
        <taxon>Eukaryota</taxon>
        <taxon>Metazoa</taxon>
        <taxon>Ecdysozoa</taxon>
        <taxon>Arthropoda</taxon>
        <taxon>Hexapoda</taxon>
        <taxon>Insecta</taxon>
        <taxon>Pterygota</taxon>
        <taxon>Neoptera</taxon>
        <taxon>Endopterygota</taxon>
        <taxon>Coleoptera</taxon>
        <taxon>Polyphaga</taxon>
        <taxon>Cucujiformia</taxon>
        <taxon>Chrysomeloidea</taxon>
        <taxon>Cerambycidae</taxon>
        <taxon>Lamiinae</taxon>
        <taxon>Monochamini</taxon>
        <taxon>Molorchus</taxon>
    </lineage>
</organism>
<dbReference type="Proteomes" id="UP001162164">
    <property type="component" value="Unassembled WGS sequence"/>
</dbReference>
<evidence type="ECO:0000313" key="2">
    <source>
        <dbReference type="EMBL" id="KAJ8984981.1"/>
    </source>
</evidence>
<reference evidence="2" key="1">
    <citation type="journal article" date="2023" name="Insect Mol. Biol.">
        <title>Genome sequencing provides insights into the evolution of gene families encoding plant cell wall-degrading enzymes in longhorned beetles.</title>
        <authorList>
            <person name="Shin N.R."/>
            <person name="Okamura Y."/>
            <person name="Kirsch R."/>
            <person name="Pauchet Y."/>
        </authorList>
    </citation>
    <scope>NUCLEOTIDE SEQUENCE</scope>
    <source>
        <strain evidence="2">MMC_N1</strain>
    </source>
</reference>
<dbReference type="Pfam" id="PF06211">
    <property type="entry name" value="BAMBI"/>
    <property type="match status" value="1"/>
</dbReference>
<sequence>MYLPLPIVAYGNYVTCFCNLPSCVTTGYMCKSIGGGCFSDLLDQPAATAPHSSVYRGRHGCLELLSEK</sequence>
<feature type="domain" description="BMP and activin membrane-bound inhibitor N-terminal" evidence="1">
    <location>
        <begin position="14"/>
        <end position="65"/>
    </location>
</feature>
<name>A0ABQ9K322_9CUCU</name>
<dbReference type="CDD" id="cd23576">
    <property type="entry name" value="TFP_LU_ECD_BAMBI"/>
    <property type="match status" value="1"/>
</dbReference>
<comment type="caution">
    <text evidence="2">The sequence shown here is derived from an EMBL/GenBank/DDBJ whole genome shotgun (WGS) entry which is preliminary data.</text>
</comment>
<dbReference type="EMBL" id="JAPWTJ010000021">
    <property type="protein sequence ID" value="KAJ8984981.1"/>
    <property type="molecule type" value="Genomic_DNA"/>
</dbReference>
<gene>
    <name evidence="2" type="ORF">NQ317_016892</name>
</gene>
<dbReference type="InterPro" id="IPR045807">
    <property type="entry name" value="BAMBI_N"/>
</dbReference>
<keyword evidence="3" id="KW-1185">Reference proteome</keyword>
<protein>
    <recommendedName>
        <fullName evidence="1">BMP and activin membrane-bound inhibitor N-terminal domain-containing protein</fullName>
    </recommendedName>
</protein>
<proteinExistence type="predicted"/>
<accession>A0ABQ9K322</accession>
<evidence type="ECO:0000313" key="3">
    <source>
        <dbReference type="Proteomes" id="UP001162164"/>
    </source>
</evidence>